<dbReference type="PANTHER" id="PTHR43775">
    <property type="entry name" value="FATTY ACID SYNTHASE"/>
    <property type="match status" value="1"/>
</dbReference>
<dbReference type="Gene3D" id="3.40.366.10">
    <property type="entry name" value="Malonyl-Coenzyme A Acyl Carrier Protein, domain 2"/>
    <property type="match status" value="1"/>
</dbReference>
<evidence type="ECO:0000256" key="1">
    <source>
        <dbReference type="ARBA" id="ARBA00022450"/>
    </source>
</evidence>
<dbReference type="Pfam" id="PF00698">
    <property type="entry name" value="Acyl_transf_1"/>
    <property type="match status" value="1"/>
</dbReference>
<dbReference type="SUPFAM" id="SSF52151">
    <property type="entry name" value="FabD/lysophospholipase-like"/>
    <property type="match status" value="1"/>
</dbReference>
<dbReference type="InterPro" id="IPR016036">
    <property type="entry name" value="Malonyl_transacylase_ACP-bd"/>
</dbReference>
<evidence type="ECO:0000259" key="3">
    <source>
        <dbReference type="SMART" id="SM00827"/>
    </source>
</evidence>
<comment type="caution">
    <text evidence="4">The sequence shown here is derived from an EMBL/GenBank/DDBJ whole genome shotgun (WGS) entry which is preliminary data.</text>
</comment>
<reference evidence="5" key="1">
    <citation type="journal article" date="2019" name="Int. J. Syst. Evol. Microbiol.">
        <title>The Global Catalogue of Microorganisms (GCM) 10K type strain sequencing project: providing services to taxonomists for standard genome sequencing and annotation.</title>
        <authorList>
            <consortium name="The Broad Institute Genomics Platform"/>
            <consortium name="The Broad Institute Genome Sequencing Center for Infectious Disease"/>
            <person name="Wu L."/>
            <person name="Ma J."/>
        </authorList>
    </citation>
    <scope>NUCLEOTIDE SEQUENCE [LARGE SCALE GENOMIC DNA]</scope>
    <source>
        <strain evidence="5">JCM 17017</strain>
    </source>
</reference>
<organism evidence="4 5">
    <name type="scientific">Amycolatopsis tucumanensis</name>
    <dbReference type="NCBI Taxonomy" id="401106"/>
    <lineage>
        <taxon>Bacteria</taxon>
        <taxon>Bacillati</taxon>
        <taxon>Actinomycetota</taxon>
        <taxon>Actinomycetes</taxon>
        <taxon>Pseudonocardiales</taxon>
        <taxon>Pseudonocardiaceae</taxon>
        <taxon>Amycolatopsis</taxon>
    </lineage>
</organism>
<accession>A0ABP7HM71</accession>
<dbReference type="SUPFAM" id="SSF55048">
    <property type="entry name" value="Probable ACP-binding domain of malonyl-CoA ACP transacylase"/>
    <property type="match status" value="1"/>
</dbReference>
<dbReference type="InterPro" id="IPR050091">
    <property type="entry name" value="PKS_NRPS_Biosynth_Enz"/>
</dbReference>
<sequence length="328" mass="34244">MTRSVVLLVPGQGAQHPGMAVDLYHTHDGFRAAVDEVFALWGGEGARIRADWLGTDPEIDLDDLRRSQPLLFALGYALATALRGEGIEPVALAGHSVGEVVAAVVAGVFRLHDAAEVLAERVAQLADGPPGGMLAVAASVAEVIPYLDAEVHVGAVNAARQIMLAGPSGPLANTARRLRAAEITVRPVRTRNPFHSPVLEPYADRALPTLRRLPLAPPKVPVYSGYTGKLLTAAEATDPAFWAAQPARPVYFAGALTAAAESGRHLFVETGPGQSLTALARRHPAVTATGSRVLALLPPRAGGDAAKFTSTVAEIFATTTPTSEALLP</sequence>
<dbReference type="Gene3D" id="3.30.70.3290">
    <property type="match status" value="1"/>
</dbReference>
<keyword evidence="5" id="KW-1185">Reference proteome</keyword>
<evidence type="ECO:0000313" key="5">
    <source>
        <dbReference type="Proteomes" id="UP001501624"/>
    </source>
</evidence>
<feature type="domain" description="Malonyl-CoA:ACP transacylase (MAT)" evidence="3">
    <location>
        <begin position="8"/>
        <end position="301"/>
    </location>
</feature>
<dbReference type="Proteomes" id="UP001501624">
    <property type="component" value="Unassembled WGS sequence"/>
</dbReference>
<evidence type="ECO:0000256" key="2">
    <source>
        <dbReference type="ARBA" id="ARBA00022553"/>
    </source>
</evidence>
<dbReference type="InterPro" id="IPR014043">
    <property type="entry name" value="Acyl_transferase_dom"/>
</dbReference>
<evidence type="ECO:0000313" key="4">
    <source>
        <dbReference type="EMBL" id="GAA3792261.1"/>
    </source>
</evidence>
<keyword evidence="2" id="KW-0597">Phosphoprotein</keyword>
<gene>
    <name evidence="4" type="ORF">GCM10022380_06200</name>
</gene>
<dbReference type="SMART" id="SM00827">
    <property type="entry name" value="PKS_AT"/>
    <property type="match status" value="1"/>
</dbReference>
<dbReference type="Gene3D" id="3.30.70.250">
    <property type="entry name" value="Malonyl-CoA ACP transacylase, ACP-binding"/>
    <property type="match status" value="1"/>
</dbReference>
<dbReference type="EMBL" id="BAABCM010000001">
    <property type="protein sequence ID" value="GAA3792261.1"/>
    <property type="molecule type" value="Genomic_DNA"/>
</dbReference>
<dbReference type="PANTHER" id="PTHR43775:SF37">
    <property type="entry name" value="SI:DKEY-61P9.11"/>
    <property type="match status" value="1"/>
</dbReference>
<dbReference type="RefSeq" id="WP_237337946.1">
    <property type="nucleotide sequence ID" value="NZ_BAABCM010000001.1"/>
</dbReference>
<protein>
    <recommendedName>
        <fullName evidence="3">Malonyl-CoA:ACP transacylase (MAT) domain-containing protein</fullName>
    </recommendedName>
</protein>
<dbReference type="InterPro" id="IPR016035">
    <property type="entry name" value="Acyl_Trfase/lysoPLipase"/>
</dbReference>
<keyword evidence="1" id="KW-0596">Phosphopantetheine</keyword>
<name>A0ABP7HM71_9PSEU</name>
<proteinExistence type="predicted"/>
<dbReference type="InterPro" id="IPR001227">
    <property type="entry name" value="Ac_transferase_dom_sf"/>
</dbReference>